<feature type="transmembrane region" description="Helical" evidence="8">
    <location>
        <begin position="239"/>
        <end position="262"/>
    </location>
</feature>
<feature type="region of interest" description="Disordered" evidence="7">
    <location>
        <begin position="370"/>
        <end position="410"/>
    </location>
</feature>
<feature type="transmembrane region" description="Helical" evidence="8">
    <location>
        <begin position="191"/>
        <end position="219"/>
    </location>
</feature>
<evidence type="ECO:0000256" key="2">
    <source>
        <dbReference type="ARBA" id="ARBA00007600"/>
    </source>
</evidence>
<dbReference type="GO" id="GO:0051015">
    <property type="term" value="F:actin filament binding"/>
    <property type="evidence" value="ECO:0007669"/>
    <property type="project" value="TreeGrafter"/>
</dbReference>
<evidence type="ECO:0000313" key="12">
    <source>
        <dbReference type="WBParaSite" id="HPBE_0000105401-mRNA-1"/>
    </source>
</evidence>
<dbReference type="Pfam" id="PF09779">
    <property type="entry name" value="Ima1_N"/>
    <property type="match status" value="1"/>
</dbReference>
<proteinExistence type="inferred from homology"/>
<keyword evidence="5 8" id="KW-0472">Membrane</keyword>
<dbReference type="AlphaFoldDB" id="A0A183F4G2"/>
<dbReference type="PANTHER" id="PTHR28646">
    <property type="entry name" value="TRANSMEMBRANE PROTEIN 201"/>
    <property type="match status" value="1"/>
</dbReference>
<evidence type="ECO:0000256" key="8">
    <source>
        <dbReference type="SAM" id="Phobius"/>
    </source>
</evidence>
<name>A0A183F4G2_HELPZ</name>
<evidence type="ECO:0000256" key="7">
    <source>
        <dbReference type="SAM" id="MobiDB-lite"/>
    </source>
</evidence>
<keyword evidence="4 8" id="KW-1133">Transmembrane helix</keyword>
<evidence type="ECO:0000256" key="3">
    <source>
        <dbReference type="ARBA" id="ARBA00022692"/>
    </source>
</evidence>
<feature type="domain" description="Ima1 N-terminal" evidence="9">
    <location>
        <begin position="28"/>
        <end position="172"/>
    </location>
</feature>
<dbReference type="OrthoDB" id="10020193at2759"/>
<accession>A0A3P7UAV3</accession>
<evidence type="ECO:0000256" key="1">
    <source>
        <dbReference type="ARBA" id="ARBA00004473"/>
    </source>
</evidence>
<reference evidence="10 11" key="1">
    <citation type="submission" date="2018-11" db="EMBL/GenBank/DDBJ databases">
        <authorList>
            <consortium name="Pathogen Informatics"/>
        </authorList>
    </citation>
    <scope>NUCLEOTIDE SEQUENCE [LARGE SCALE GENOMIC DNA]</scope>
</reference>
<protein>
    <submittedName>
        <fullName evidence="12">Ima1_N domain-containing protein</fullName>
    </submittedName>
</protein>
<comment type="similarity">
    <text evidence="2">Belongs to the TMEM201 family.</text>
</comment>
<dbReference type="GO" id="GO:0005637">
    <property type="term" value="C:nuclear inner membrane"/>
    <property type="evidence" value="ECO:0007669"/>
    <property type="project" value="UniProtKB-SubCell"/>
</dbReference>
<evidence type="ECO:0000256" key="5">
    <source>
        <dbReference type="ARBA" id="ARBA00023136"/>
    </source>
</evidence>
<comment type="subcellular location">
    <subcellularLocation>
        <location evidence="1">Nucleus inner membrane</location>
        <topology evidence="1">Multi-pass membrane protein</topology>
    </subcellularLocation>
</comment>
<keyword evidence="3 8" id="KW-0812">Transmembrane</keyword>
<sequence length="451" mass="51444">MEVVAAVAACTIVPMVYNSVRKRMHVKVNCWFCQHDQIVPYEQRNSFMCSSCEQYNGFNESGGYNRKVPGQHCFGAVTPARSFFVICFVRYCKPAKSALARPDVVPQEGYGSNGLCDNCNRQQEIIMRKIADFEPLNELFSFTSSIKDRWSEELEMYRYKLNKAYPLCARCTFFTQNRLQEEKVVRRRRQFFAGGFTVELLHAISFVVAVLLFVSQFNYLQVDAELDLIWFPPFLQRTLPLVLSVAYHLVGVLFCAHMIAIWSNKCRTTLPDLMLPVVAGLHLASFSFPDNMYRQDLALFRCAFACFETLLATAVTFVPRKKIPRNRPNRMIVVYLRGCSAFSIASTPVSQCSSQATSCNNSMVLEKSIGGENRDKQQSSTPSLAIRQRNKWREREQTPEPTPASTRNRMGGDYEVISRCFADLCRLLLTPHSLFKISWVSLCACVDYGLT</sequence>
<evidence type="ECO:0000256" key="6">
    <source>
        <dbReference type="ARBA" id="ARBA00023242"/>
    </source>
</evidence>
<organism evidence="11 12">
    <name type="scientific">Heligmosomoides polygyrus</name>
    <name type="common">Parasitic roundworm</name>
    <dbReference type="NCBI Taxonomy" id="6339"/>
    <lineage>
        <taxon>Eukaryota</taxon>
        <taxon>Metazoa</taxon>
        <taxon>Ecdysozoa</taxon>
        <taxon>Nematoda</taxon>
        <taxon>Chromadorea</taxon>
        <taxon>Rhabditida</taxon>
        <taxon>Rhabditina</taxon>
        <taxon>Rhabditomorpha</taxon>
        <taxon>Strongyloidea</taxon>
        <taxon>Heligmosomidae</taxon>
        <taxon>Heligmosomoides</taxon>
    </lineage>
</organism>
<dbReference type="InterPro" id="IPR040041">
    <property type="entry name" value="TMEM201"/>
</dbReference>
<dbReference type="GO" id="GO:0030473">
    <property type="term" value="P:nuclear migration along microtubule"/>
    <property type="evidence" value="ECO:0007669"/>
    <property type="project" value="TreeGrafter"/>
</dbReference>
<keyword evidence="11" id="KW-1185">Reference proteome</keyword>
<reference evidence="12" key="2">
    <citation type="submission" date="2019-09" db="UniProtKB">
        <authorList>
            <consortium name="WormBaseParasite"/>
        </authorList>
    </citation>
    <scope>IDENTIFICATION</scope>
</reference>
<evidence type="ECO:0000259" key="9">
    <source>
        <dbReference type="Pfam" id="PF09779"/>
    </source>
</evidence>
<dbReference type="WBParaSite" id="HPBE_0000105401-mRNA-1">
    <property type="protein sequence ID" value="HPBE_0000105401-mRNA-1"/>
    <property type="gene ID" value="HPBE_0000105401"/>
</dbReference>
<accession>A0A183F4G2</accession>
<dbReference type="Proteomes" id="UP000050761">
    <property type="component" value="Unassembled WGS sequence"/>
</dbReference>
<feature type="transmembrane region" description="Helical" evidence="8">
    <location>
        <begin position="298"/>
        <end position="318"/>
    </location>
</feature>
<evidence type="ECO:0000256" key="4">
    <source>
        <dbReference type="ARBA" id="ARBA00022989"/>
    </source>
</evidence>
<dbReference type="EMBL" id="UZAH01001015">
    <property type="protein sequence ID" value="VDO19437.1"/>
    <property type="molecule type" value="Genomic_DNA"/>
</dbReference>
<evidence type="ECO:0000313" key="10">
    <source>
        <dbReference type="EMBL" id="VDO19437.1"/>
    </source>
</evidence>
<gene>
    <name evidence="10" type="ORF">HPBE_LOCUS1055</name>
</gene>
<keyword evidence="6" id="KW-0539">Nucleus</keyword>
<dbReference type="InterPro" id="IPR018617">
    <property type="entry name" value="Ima1_N"/>
</dbReference>
<dbReference type="PANTHER" id="PTHR28646:SF1">
    <property type="entry name" value="TRANSMEMBRANE PROTEIN 201"/>
    <property type="match status" value="1"/>
</dbReference>
<dbReference type="GO" id="GO:0005521">
    <property type="term" value="F:lamin binding"/>
    <property type="evidence" value="ECO:0007669"/>
    <property type="project" value="TreeGrafter"/>
</dbReference>
<evidence type="ECO:0000313" key="11">
    <source>
        <dbReference type="Proteomes" id="UP000050761"/>
    </source>
</evidence>